<dbReference type="SUPFAM" id="SSF51735">
    <property type="entry name" value="NAD(P)-binding Rossmann-fold domains"/>
    <property type="match status" value="1"/>
</dbReference>
<comment type="function">
    <text evidence="3">Putative oxidoreductase.</text>
</comment>
<dbReference type="RefSeq" id="XP_035695792.1">
    <property type="nucleotide sequence ID" value="XM_035839899.1"/>
</dbReference>
<dbReference type="RefSeq" id="XP_035695793.1">
    <property type="nucleotide sequence ID" value="XM_035839900.1"/>
</dbReference>
<protein>
    <recommendedName>
        <fullName evidence="4">Dehydrogenase/reductase SDR family member 7B</fullName>
    </recommendedName>
    <alternativeName>
        <fullName evidence="5">Short-chain dehydrogenase/reductase family 32C member 1</fullName>
    </alternativeName>
</protein>
<evidence type="ECO:0000256" key="6">
    <source>
        <dbReference type="RuleBase" id="RU000363"/>
    </source>
</evidence>
<dbReference type="PIRSF" id="PIRSF000126">
    <property type="entry name" value="11-beta-HSD1"/>
    <property type="match status" value="1"/>
</dbReference>
<keyword evidence="2" id="KW-0560">Oxidoreductase</keyword>
<evidence type="ECO:0000256" key="4">
    <source>
        <dbReference type="ARBA" id="ARBA00040419"/>
    </source>
</evidence>
<evidence type="ECO:0000256" key="2">
    <source>
        <dbReference type="ARBA" id="ARBA00023002"/>
    </source>
</evidence>
<dbReference type="PANTHER" id="PTHR44196:SF1">
    <property type="entry name" value="DEHYDROGENASE_REDUCTASE SDR FAMILY MEMBER 7B"/>
    <property type="match status" value="1"/>
</dbReference>
<dbReference type="PROSITE" id="PS00061">
    <property type="entry name" value="ADH_SHORT"/>
    <property type="match status" value="1"/>
</dbReference>
<dbReference type="OrthoDB" id="5307821at2759"/>
<gene>
    <name evidence="8 9 10 11" type="primary">LOC118429414</name>
</gene>
<dbReference type="RefSeq" id="XP_035695790.1">
    <property type="nucleotide sequence ID" value="XM_035839897.1"/>
</dbReference>
<evidence type="ECO:0000313" key="8">
    <source>
        <dbReference type="RefSeq" id="XP_035695790.1"/>
    </source>
</evidence>
<dbReference type="RefSeq" id="XP_035695791.1">
    <property type="nucleotide sequence ID" value="XM_035839898.1"/>
</dbReference>
<evidence type="ECO:0000313" key="7">
    <source>
        <dbReference type="Proteomes" id="UP000001554"/>
    </source>
</evidence>
<evidence type="ECO:0000313" key="9">
    <source>
        <dbReference type="RefSeq" id="XP_035695791.1"/>
    </source>
</evidence>
<dbReference type="InterPro" id="IPR002347">
    <property type="entry name" value="SDR_fam"/>
</dbReference>
<dbReference type="KEGG" id="bfo:118429414"/>
<evidence type="ECO:0000313" key="11">
    <source>
        <dbReference type="RefSeq" id="XP_035695793.1"/>
    </source>
</evidence>
<evidence type="ECO:0000256" key="1">
    <source>
        <dbReference type="ARBA" id="ARBA00006484"/>
    </source>
</evidence>
<dbReference type="OMA" id="YFWIMAK"/>
<dbReference type="Proteomes" id="UP000001554">
    <property type="component" value="Chromosome 13"/>
</dbReference>
<name>A0A9J7M7Q8_BRAFL</name>
<proteinExistence type="inferred from homology"/>
<dbReference type="AlphaFoldDB" id="A0A9J7M7Q8"/>
<organism evidence="7 8">
    <name type="scientific">Branchiostoma floridae</name>
    <name type="common">Florida lancelet</name>
    <name type="synonym">Amphioxus</name>
    <dbReference type="NCBI Taxonomy" id="7739"/>
    <lineage>
        <taxon>Eukaryota</taxon>
        <taxon>Metazoa</taxon>
        <taxon>Chordata</taxon>
        <taxon>Cephalochordata</taxon>
        <taxon>Leptocardii</taxon>
        <taxon>Amphioxiformes</taxon>
        <taxon>Branchiostomatidae</taxon>
        <taxon>Branchiostoma</taxon>
    </lineage>
</organism>
<dbReference type="GO" id="GO:0016020">
    <property type="term" value="C:membrane"/>
    <property type="evidence" value="ECO:0000318"/>
    <property type="project" value="GO_Central"/>
</dbReference>
<dbReference type="GeneID" id="118429414"/>
<reference evidence="8 9" key="2">
    <citation type="submission" date="2025-04" db="UniProtKB">
        <authorList>
            <consortium name="RefSeq"/>
        </authorList>
    </citation>
    <scope>IDENTIFICATION</scope>
    <source>
        <strain evidence="8 9">S238N-H82</strain>
        <tissue evidence="8 9">Testes</tissue>
    </source>
</reference>
<dbReference type="PRINTS" id="PR00080">
    <property type="entry name" value="SDRFAMILY"/>
</dbReference>
<reference evidence="7" key="1">
    <citation type="journal article" date="2020" name="Nat. Ecol. Evol.">
        <title>Deeply conserved synteny resolves early events in vertebrate evolution.</title>
        <authorList>
            <person name="Simakov O."/>
            <person name="Marletaz F."/>
            <person name="Yue J.X."/>
            <person name="O'Connell B."/>
            <person name="Jenkins J."/>
            <person name="Brandt A."/>
            <person name="Calef R."/>
            <person name="Tung C.H."/>
            <person name="Huang T.K."/>
            <person name="Schmutz J."/>
            <person name="Satoh N."/>
            <person name="Yu J.K."/>
            <person name="Putnam N.H."/>
            <person name="Green R.E."/>
            <person name="Rokhsar D.S."/>
        </authorList>
    </citation>
    <scope>NUCLEOTIDE SEQUENCE [LARGE SCALE GENOMIC DNA]</scope>
    <source>
        <strain evidence="7">S238N-H82</strain>
    </source>
</reference>
<evidence type="ECO:0000313" key="10">
    <source>
        <dbReference type="RefSeq" id="XP_035695792.1"/>
    </source>
</evidence>
<keyword evidence="7" id="KW-1185">Reference proteome</keyword>
<comment type="similarity">
    <text evidence="1 6">Belongs to the short-chain dehydrogenases/reductases (SDR) family.</text>
</comment>
<dbReference type="InterPro" id="IPR036291">
    <property type="entry name" value="NAD(P)-bd_dom_sf"/>
</dbReference>
<dbReference type="Pfam" id="PF00106">
    <property type="entry name" value="adh_short"/>
    <property type="match status" value="1"/>
</dbReference>
<dbReference type="PANTHER" id="PTHR44196">
    <property type="entry name" value="DEHYDROGENASE/REDUCTASE SDR FAMILY MEMBER 7B"/>
    <property type="match status" value="1"/>
</dbReference>
<dbReference type="PRINTS" id="PR00081">
    <property type="entry name" value="GDHRDH"/>
</dbReference>
<accession>A0A9J7M7Q8</accession>
<dbReference type="GO" id="GO:0016491">
    <property type="term" value="F:oxidoreductase activity"/>
    <property type="evidence" value="ECO:0007669"/>
    <property type="project" value="UniProtKB-KW"/>
</dbReference>
<dbReference type="Gene3D" id="3.40.50.720">
    <property type="entry name" value="NAD(P)-binding Rossmann-like Domain"/>
    <property type="match status" value="1"/>
</dbReference>
<sequence length="310" mass="33337">MLTVYLAVGGLVGVVILLMLSRIARSTHGTTVQDKVVLITGASSGLGEACAEVFFRAGAKVILFSRNSEKLEATSKRLQTLNVPEVTYSPVIVPLDLEDLDSLSDKAEQAVQCHGRVDILINNAGLGYRGTCLDTTTAVHQKVMIINYFGPITLTRGIIQNMVQNGGGHVVNISSVQGRMAIPHRSAYAAAKHALQAYSDTLRAEMASKGVKVTVVSPGYITTQHSVNAITSDASQYGAMDTTTASGMAPDTVAQKILQAVERGDNELILAKFTHRAAITLRCIAPSMYFAIMRSRARKEEDNYSHLKQS</sequence>
<evidence type="ECO:0000256" key="3">
    <source>
        <dbReference type="ARBA" id="ARBA00037096"/>
    </source>
</evidence>
<evidence type="ECO:0000256" key="5">
    <source>
        <dbReference type="ARBA" id="ARBA00043014"/>
    </source>
</evidence>
<dbReference type="InterPro" id="IPR020904">
    <property type="entry name" value="Sc_DH/Rdtase_CS"/>
</dbReference>